<dbReference type="OrthoDB" id="48036at2759"/>
<dbReference type="GeneID" id="5128528"/>
<accession>A5DEA8</accession>
<comment type="similarity">
    <text evidence="1">Belongs to the LTO1 family.</text>
</comment>
<organism evidence="3 4">
    <name type="scientific">Meyerozyma guilliermondii (strain ATCC 6260 / CBS 566 / DSM 6381 / JCM 1539 / NBRC 10279 / NRRL Y-324)</name>
    <name type="common">Yeast</name>
    <name type="synonym">Candida guilliermondii</name>
    <dbReference type="NCBI Taxonomy" id="294746"/>
    <lineage>
        <taxon>Eukaryota</taxon>
        <taxon>Fungi</taxon>
        <taxon>Dikarya</taxon>
        <taxon>Ascomycota</taxon>
        <taxon>Saccharomycotina</taxon>
        <taxon>Pichiomycetes</taxon>
        <taxon>Debaryomycetaceae</taxon>
        <taxon>Meyerozyma</taxon>
    </lineage>
</organism>
<proteinExistence type="inferred from homology"/>
<keyword evidence="4" id="KW-1185">Reference proteome</keyword>
<reference evidence="3 4" key="1">
    <citation type="journal article" date="2009" name="Nature">
        <title>Evolution of pathogenicity and sexual reproduction in eight Candida genomes.</title>
        <authorList>
            <person name="Butler G."/>
            <person name="Rasmussen M.D."/>
            <person name="Lin M.F."/>
            <person name="Santos M.A."/>
            <person name="Sakthikumar S."/>
            <person name="Munro C.A."/>
            <person name="Rheinbay E."/>
            <person name="Grabherr M."/>
            <person name="Forche A."/>
            <person name="Reedy J.L."/>
            <person name="Agrafioti I."/>
            <person name="Arnaud M.B."/>
            <person name="Bates S."/>
            <person name="Brown A.J."/>
            <person name="Brunke S."/>
            <person name="Costanzo M.C."/>
            <person name="Fitzpatrick D.A."/>
            <person name="de Groot P.W."/>
            <person name="Harris D."/>
            <person name="Hoyer L.L."/>
            <person name="Hube B."/>
            <person name="Klis F.M."/>
            <person name="Kodira C."/>
            <person name="Lennard N."/>
            <person name="Logue M.E."/>
            <person name="Martin R."/>
            <person name="Neiman A.M."/>
            <person name="Nikolaou E."/>
            <person name="Quail M.A."/>
            <person name="Quinn J."/>
            <person name="Santos M.C."/>
            <person name="Schmitzberger F.F."/>
            <person name="Sherlock G."/>
            <person name="Shah P."/>
            <person name="Silverstein K.A."/>
            <person name="Skrzypek M.S."/>
            <person name="Soll D."/>
            <person name="Staggs R."/>
            <person name="Stansfield I."/>
            <person name="Stumpf M.P."/>
            <person name="Sudbery P.E."/>
            <person name="Srikantha T."/>
            <person name="Zeng Q."/>
            <person name="Berman J."/>
            <person name="Berriman M."/>
            <person name="Heitman J."/>
            <person name="Gow N.A."/>
            <person name="Lorenz M.C."/>
            <person name="Birren B.W."/>
            <person name="Kellis M."/>
            <person name="Cuomo C.A."/>
        </authorList>
    </citation>
    <scope>NUCLEOTIDE SEQUENCE [LARGE SCALE GENOMIC DNA]</scope>
    <source>
        <strain evidence="4">ATCC 6260 / CBS 566 / DSM 6381 / JCM 1539 / NBRC 10279 / NRRL Y-324</strain>
    </source>
</reference>
<dbReference type="AlphaFoldDB" id="A5DEA8"/>
<dbReference type="InterPro" id="IPR019191">
    <property type="entry name" value="Essential_protein_Yae1_N"/>
</dbReference>
<sequence length="149" mass="17410">MNIDPGDEIDKVLDLEQQYYQEGYEEGQREATHHQFIEGKEYGYQTGFQRFIVIGYMKEVLNIWRKQDGKDIEKSMESHLNQLERLLDVPMTNGDSEVAVYEKNVAKARNKLRVIATIRKDQARISKLDQLVDEIGGKLQVSENVDEMW</sequence>
<feature type="domain" description="Essential protein Yae1 N-terminal" evidence="2">
    <location>
        <begin position="23"/>
        <end position="60"/>
    </location>
</feature>
<dbReference type="PANTHER" id="PTHR28532">
    <property type="entry name" value="GEO13458P1"/>
    <property type="match status" value="1"/>
</dbReference>
<dbReference type="InParanoid" id="A5DEA8"/>
<dbReference type="Proteomes" id="UP000001997">
    <property type="component" value="Unassembled WGS sequence"/>
</dbReference>
<dbReference type="eggNOG" id="KOG4595">
    <property type="taxonomic scope" value="Eukaryota"/>
</dbReference>
<evidence type="ECO:0000313" key="4">
    <source>
        <dbReference type="Proteomes" id="UP000001997"/>
    </source>
</evidence>
<dbReference type="EMBL" id="CH408156">
    <property type="protein sequence ID" value="EDK37511.1"/>
    <property type="molecule type" value="Genomic_DNA"/>
</dbReference>
<protein>
    <recommendedName>
        <fullName evidence="2">Essential protein Yae1 N-terminal domain-containing protein</fullName>
    </recommendedName>
</protein>
<dbReference type="HOGENOM" id="CLU_136375_0_0_1"/>
<dbReference type="VEuPathDB" id="FungiDB:PGUG_01609"/>
<evidence type="ECO:0000313" key="3">
    <source>
        <dbReference type="EMBL" id="EDK37511.1"/>
    </source>
</evidence>
<evidence type="ECO:0000256" key="1">
    <source>
        <dbReference type="ARBA" id="ARBA00038090"/>
    </source>
</evidence>
<dbReference type="OMA" id="VGFQRFV"/>
<dbReference type="KEGG" id="pgu:PGUG_01609"/>
<dbReference type="FunCoup" id="A5DEA8">
    <property type="interactions" value="23"/>
</dbReference>
<dbReference type="STRING" id="294746.A5DEA8"/>
<name>A5DEA8_PICGU</name>
<dbReference type="PANTHER" id="PTHR28532:SF1">
    <property type="entry name" value="ORAL CANCER OVEREXPRESSED 1"/>
    <property type="match status" value="1"/>
</dbReference>
<dbReference type="RefSeq" id="XP_001485938.1">
    <property type="nucleotide sequence ID" value="XM_001485888.1"/>
</dbReference>
<evidence type="ECO:0000259" key="2">
    <source>
        <dbReference type="Pfam" id="PF09811"/>
    </source>
</evidence>
<gene>
    <name evidence="3" type="ORF">PGUG_01609</name>
</gene>
<dbReference type="InterPro" id="IPR052436">
    <property type="entry name" value="LTO1_adapter"/>
</dbReference>
<dbReference type="Pfam" id="PF09811">
    <property type="entry name" value="Yae1_N"/>
    <property type="match status" value="1"/>
</dbReference>